<feature type="region of interest" description="Disordered" evidence="1">
    <location>
        <begin position="449"/>
        <end position="474"/>
    </location>
</feature>
<feature type="compositionally biased region" description="Low complexity" evidence="1">
    <location>
        <begin position="903"/>
        <end position="914"/>
    </location>
</feature>
<evidence type="ECO:0000313" key="2">
    <source>
        <dbReference type="EMBL" id="KAG7523878.1"/>
    </source>
</evidence>
<feature type="compositionally biased region" description="Basic and acidic residues" evidence="1">
    <location>
        <begin position="1347"/>
        <end position="1361"/>
    </location>
</feature>
<feature type="region of interest" description="Disordered" evidence="1">
    <location>
        <begin position="1277"/>
        <end position="1442"/>
    </location>
</feature>
<dbReference type="GO" id="GO:0035082">
    <property type="term" value="P:axoneme assembly"/>
    <property type="evidence" value="ECO:0007669"/>
    <property type="project" value="TreeGrafter"/>
</dbReference>
<comment type="caution">
    <text evidence="2">The sequence shown here is derived from an EMBL/GenBank/DDBJ whole genome shotgun (WGS) entry which is preliminary data.</text>
</comment>
<feature type="region of interest" description="Disordered" evidence="1">
    <location>
        <begin position="1448"/>
        <end position="1467"/>
    </location>
</feature>
<feature type="compositionally biased region" description="Basic residues" evidence="1">
    <location>
        <begin position="449"/>
        <end position="460"/>
    </location>
</feature>
<name>A0AAV6T412_SOLSE</name>
<feature type="compositionally biased region" description="Basic and acidic residues" evidence="1">
    <location>
        <begin position="1309"/>
        <end position="1340"/>
    </location>
</feature>
<organism evidence="2 3">
    <name type="scientific">Solea senegalensis</name>
    <name type="common">Senegalese sole</name>
    <dbReference type="NCBI Taxonomy" id="28829"/>
    <lineage>
        <taxon>Eukaryota</taxon>
        <taxon>Metazoa</taxon>
        <taxon>Chordata</taxon>
        <taxon>Craniata</taxon>
        <taxon>Vertebrata</taxon>
        <taxon>Euteleostomi</taxon>
        <taxon>Actinopterygii</taxon>
        <taxon>Neopterygii</taxon>
        <taxon>Teleostei</taxon>
        <taxon>Neoteleostei</taxon>
        <taxon>Acanthomorphata</taxon>
        <taxon>Carangaria</taxon>
        <taxon>Pleuronectiformes</taxon>
        <taxon>Pleuronectoidei</taxon>
        <taxon>Soleidae</taxon>
        <taxon>Solea</taxon>
    </lineage>
</organism>
<feature type="compositionally biased region" description="Polar residues" evidence="1">
    <location>
        <begin position="462"/>
        <end position="474"/>
    </location>
</feature>
<sequence>MLTLYNPCLDIFTLFFNISSSLLSAIKSILSKKKGKKKSLSHSSKSRKFSPSSEQYIVNQIHDSMAESSWDDHLPNNPANSDDFESSHILQSIAESEGSTCLGDGPEGQGVVLPTEDDIEKSFCVNQDGSMTVEMRVRLTIKEEETVRWTTTVSRSSVANQLNASCLAEAEAEQEICSSNSEALDLQSSTSSIDNFNMDKIKHGNDKDFPYVGNSISEKSNEDGVVGSYSYNEQIENGAVTEQYCLVKQSTTRPVPKPRRLSSLDASNVQSRNISTFKSAGMTEILQVGSSGEEVTETVLHIYEQQTCQDNFLANMCAQHMSAARIPFGRPATSETGKNDFEPDPWRPSTASESISIWRTEKTSVPSDLTLSSMMTNQQQQFTKGKDKPEQSQVSKGKRLSPKPRVINKRVRRLLTPVKRRKGNSAEEIRTKVKTFSSAEHINRIYGNKSKRKMKPKKKPTQIGNNGVTKQNLQPLDDKTKSTLKNLNIPSPLTENASETASLETNRLNVSSNNVSQLRGTLVRQTSLHQGENKSGDINKSPGLPHSSSSITNEYVQKWLEKTHFNPTFYPDVENKTLEAAILAQKENSSCEKSEHNHGLITAAEEGKCLVEESVIQPCQSSEFDPMFKNYLRSSVRQRILHFENKSNHSQERAAGTQPEEIALGHATTANTENHTSVAQNDTEEIKACLNDTGYEISPEMSSGTTMENKSSPVKSASNILMDQLLLPPPPAEIAELSNTEHCTMDVSSVVSSPFYRLSSVSSQMSEHQPLSISSTSVKAISPDDHTMETNTSQEEATLSRTPSIKRALLASDQSFERKMSLRKASLQRYTVGSDTKDVTPINAVGDDANVLPNGISSGTLLLKCNPTCCTSASPRSITSGERMSSVNILSSDDPTLGDIPSTKTKNTKTQTQKEASSPKPQGKKVMSSPSQKRKPQSDKTASELAIDSKRPLHNQHSDKIMSKNVGRQTHATPTKEKRKTLYEDKMQKRPSPYSQSLDMTSPPVRPKSTTIMLSRKVSSDNASESENSTKRKTSSQRKHQVTQTDKCAITDEDKSVPQTQIMPQQFKITNQPNMKPVLDKICYSIKSIRQIIQNKRPSCLEKSNSLPDFSAHVASTFGSSSKALLAFLCITTLKEGKTNFNKDDPSLSNVSCADALKMIECLREIASIEDSHKLRDSLSHLKQSTSKQLLQSWKGFQELSDKCKSRSSSEEGHIIAASPKNDYDIEENVINQIIDSLDIPEKLKDELALLSEVKTQSDEEMNVDVPSIIEKCANINQPNKSDENSQLRQSDVARSPPIGEDQNNRQLYDAENRESFSSCKEENVGEKNQQEHESGRDTTNKNGEVSCKRDLENPEVERRQLKMQSEDFPTEDEEGKNFSSATKDVESSKKSMYGSEILEEHSSEEERVKGEEIKQERDEDSSYSDSHSQEEENKQLCSDDYEELNVGRRDRIFSPDSANLSLSEEETQEVNCKTLCEKEPTSQKPQLNVRVDQSTGNSDVEEPNYSEDEQSELELRKVCLALREKRASARRNVFNVGQILRKLW</sequence>
<feature type="region of interest" description="Disordered" evidence="1">
    <location>
        <begin position="376"/>
        <end position="407"/>
    </location>
</feature>
<dbReference type="EMBL" id="JAGKHQ010000001">
    <property type="protein sequence ID" value="KAG7523878.1"/>
    <property type="molecule type" value="Genomic_DNA"/>
</dbReference>
<dbReference type="PANTHER" id="PTHR23005">
    <property type="entry name" value="RETINITIS PIGMENTOSA 1 PROTEIN"/>
    <property type="match status" value="1"/>
</dbReference>
<dbReference type="GO" id="GO:0060041">
    <property type="term" value="P:retina development in camera-type eye"/>
    <property type="evidence" value="ECO:0007669"/>
    <property type="project" value="TreeGrafter"/>
</dbReference>
<accession>A0AAV6T412</accession>
<evidence type="ECO:0000313" key="3">
    <source>
        <dbReference type="Proteomes" id="UP000693946"/>
    </source>
</evidence>
<feature type="compositionally biased region" description="Basic residues" evidence="1">
    <location>
        <begin position="1031"/>
        <end position="1041"/>
    </location>
</feature>
<gene>
    <name evidence="2" type="ORF">JOB18_004110</name>
</gene>
<proteinExistence type="predicted"/>
<feature type="region of interest" description="Disordered" evidence="1">
    <location>
        <begin position="1477"/>
        <end position="1510"/>
    </location>
</feature>
<feature type="compositionally biased region" description="Basic and acidic residues" evidence="1">
    <location>
        <begin position="1399"/>
        <end position="1418"/>
    </location>
</feature>
<feature type="region of interest" description="Disordered" evidence="1">
    <location>
        <begin position="872"/>
        <end position="1052"/>
    </location>
</feature>
<reference evidence="2 3" key="1">
    <citation type="journal article" date="2021" name="Sci. Rep.">
        <title>Chromosome anchoring in Senegalese sole (Solea senegalensis) reveals sex-associated markers and genome rearrangements in flatfish.</title>
        <authorList>
            <person name="Guerrero-Cozar I."/>
            <person name="Gomez-Garrido J."/>
            <person name="Berbel C."/>
            <person name="Martinez-Blanch J.F."/>
            <person name="Alioto T."/>
            <person name="Claros M.G."/>
            <person name="Gagnaire P.A."/>
            <person name="Manchado M."/>
        </authorList>
    </citation>
    <scope>NUCLEOTIDE SEQUENCE [LARGE SCALE GENOMIC DNA]</scope>
    <source>
        <strain evidence="2">Sse05_10M</strain>
    </source>
</reference>
<dbReference type="GO" id="GO:0042461">
    <property type="term" value="P:photoreceptor cell development"/>
    <property type="evidence" value="ECO:0007669"/>
    <property type="project" value="TreeGrafter"/>
</dbReference>
<protein>
    <submittedName>
        <fullName evidence="2">Uncharacterized protein</fullName>
    </submittedName>
</protein>
<keyword evidence="3" id="KW-1185">Reference proteome</keyword>
<feature type="compositionally biased region" description="Polar residues" evidence="1">
    <location>
        <begin position="872"/>
        <end position="894"/>
    </location>
</feature>
<feature type="compositionally biased region" description="Basic residues" evidence="1">
    <location>
        <begin position="396"/>
        <end position="407"/>
    </location>
</feature>
<feature type="compositionally biased region" description="Polar residues" evidence="1">
    <location>
        <begin position="1483"/>
        <end position="1499"/>
    </location>
</feature>
<feature type="region of interest" description="Disordered" evidence="1">
    <location>
        <begin position="329"/>
        <end position="351"/>
    </location>
</feature>
<feature type="compositionally biased region" description="Basic and acidic residues" evidence="1">
    <location>
        <begin position="974"/>
        <end position="988"/>
    </location>
</feature>
<feature type="compositionally biased region" description="Acidic residues" evidence="1">
    <location>
        <begin position="1500"/>
        <end position="1510"/>
    </location>
</feature>
<feature type="region of interest" description="Disordered" evidence="1">
    <location>
        <begin position="526"/>
        <end position="550"/>
    </location>
</feature>
<feature type="compositionally biased region" description="Basic and acidic residues" evidence="1">
    <location>
        <begin position="936"/>
        <end position="962"/>
    </location>
</feature>
<dbReference type="PANTHER" id="PTHR23005:SF4">
    <property type="entry name" value="OXYGEN-REGULATED PROTEIN 1"/>
    <property type="match status" value="1"/>
</dbReference>
<dbReference type="GO" id="GO:0005930">
    <property type="term" value="C:axoneme"/>
    <property type="evidence" value="ECO:0007669"/>
    <property type="project" value="TreeGrafter"/>
</dbReference>
<evidence type="ECO:0000256" key="1">
    <source>
        <dbReference type="SAM" id="MobiDB-lite"/>
    </source>
</evidence>
<dbReference type="Proteomes" id="UP000693946">
    <property type="component" value="Linkage Group LG1"/>
</dbReference>